<dbReference type="GO" id="GO:0016020">
    <property type="term" value="C:membrane"/>
    <property type="evidence" value="ECO:0007669"/>
    <property type="project" value="InterPro"/>
</dbReference>
<dbReference type="PANTHER" id="PTHR31084:SF19">
    <property type="entry name" value="GLYCOSYL HYDROLASE FAMILY 95 N-TERMINAL DOMAIN-CONTAINING PROTEIN"/>
    <property type="match status" value="1"/>
</dbReference>
<dbReference type="Pfam" id="PF03160">
    <property type="entry name" value="Calx-beta"/>
    <property type="match status" value="1"/>
</dbReference>
<feature type="region of interest" description="Disordered" evidence="8">
    <location>
        <begin position="1780"/>
        <end position="1809"/>
    </location>
</feature>
<dbReference type="Gene3D" id="3.20.20.80">
    <property type="entry name" value="Glycosidases"/>
    <property type="match status" value="1"/>
</dbReference>
<dbReference type="EMBL" id="CP142436">
    <property type="protein sequence ID" value="XBC51290.1"/>
    <property type="molecule type" value="Genomic_DNA"/>
</dbReference>
<evidence type="ECO:0000256" key="4">
    <source>
        <dbReference type="ARBA" id="ARBA00022737"/>
    </source>
</evidence>
<evidence type="ECO:0000313" key="11">
    <source>
        <dbReference type="EMBL" id="XBC51290.1"/>
    </source>
</evidence>
<dbReference type="GO" id="GO:0004560">
    <property type="term" value="F:alpha-L-fucosidase activity"/>
    <property type="evidence" value="ECO:0007669"/>
    <property type="project" value="InterPro"/>
</dbReference>
<keyword evidence="6" id="KW-0106">Calcium</keyword>
<organism evidence="10">
    <name type="scientific">Dolosigranulum savutiense</name>
    <dbReference type="NCBI Taxonomy" id="3110288"/>
    <lineage>
        <taxon>Bacteria</taxon>
        <taxon>Bacillati</taxon>
        <taxon>Bacillota</taxon>
        <taxon>Bacilli</taxon>
        <taxon>Lactobacillales</taxon>
        <taxon>Carnobacteriaceae</taxon>
        <taxon>Dolosigranulum</taxon>
    </lineage>
</organism>
<dbReference type="Pfam" id="PF21307">
    <property type="entry name" value="Glyco_hydro_95_C"/>
    <property type="match status" value="1"/>
</dbReference>
<dbReference type="Pfam" id="PF01120">
    <property type="entry name" value="Alpha_L_fucos"/>
    <property type="match status" value="1"/>
</dbReference>
<dbReference type="SUPFAM" id="SSF141072">
    <property type="entry name" value="CalX-like"/>
    <property type="match status" value="1"/>
</dbReference>
<evidence type="ECO:0000256" key="2">
    <source>
        <dbReference type="ARBA" id="ARBA00012662"/>
    </source>
</evidence>
<dbReference type="InterPro" id="IPR008928">
    <property type="entry name" value="6-hairpin_glycosidase_sf"/>
</dbReference>
<evidence type="ECO:0000256" key="6">
    <source>
        <dbReference type="ARBA" id="ARBA00022837"/>
    </source>
</evidence>
<dbReference type="InterPro" id="IPR054363">
    <property type="entry name" value="GH95_cat"/>
</dbReference>
<feature type="region of interest" description="Disordered" evidence="8">
    <location>
        <begin position="1966"/>
        <end position="2013"/>
    </location>
</feature>
<protein>
    <recommendedName>
        <fullName evidence="2">alpha-L-fucosidase</fullName>
        <ecNumber evidence="2">3.2.1.51</ecNumber>
    </recommendedName>
</protein>
<feature type="compositionally biased region" description="Acidic residues" evidence="8">
    <location>
        <begin position="1993"/>
        <end position="2013"/>
    </location>
</feature>
<evidence type="ECO:0000256" key="8">
    <source>
        <dbReference type="SAM" id="MobiDB-lite"/>
    </source>
</evidence>
<dbReference type="InterPro" id="IPR005877">
    <property type="entry name" value="YSIRK_signal_dom"/>
</dbReference>
<dbReference type="InterPro" id="IPR038081">
    <property type="entry name" value="CalX-like_sf"/>
</dbReference>
<evidence type="ECO:0000313" key="10">
    <source>
        <dbReference type="EMBL" id="XBC47206.1"/>
    </source>
</evidence>
<dbReference type="EC" id="3.2.1.51" evidence="2"/>
<evidence type="ECO:0000256" key="1">
    <source>
        <dbReference type="ARBA" id="ARBA00007951"/>
    </source>
</evidence>
<gene>
    <name evidence="11" type="ORF">VUQ07_08720</name>
    <name evidence="10" type="ORF">VUQ09_06345</name>
</gene>
<feature type="region of interest" description="Disordered" evidence="8">
    <location>
        <begin position="856"/>
        <end position="885"/>
    </location>
</feature>
<evidence type="ECO:0000259" key="9">
    <source>
        <dbReference type="SMART" id="SM00237"/>
    </source>
</evidence>
<dbReference type="FunFam" id="3.20.20.80:FF:000052">
    <property type="entry name" value="Putative alpha-L-fucosidase 1"/>
    <property type="match status" value="1"/>
</dbReference>
<dbReference type="Pfam" id="PF00754">
    <property type="entry name" value="F5_F8_type_C"/>
    <property type="match status" value="1"/>
</dbReference>
<proteinExistence type="inferred from homology"/>
<dbReference type="Pfam" id="PF22124">
    <property type="entry name" value="Glyco_hydro_95_cat"/>
    <property type="match status" value="1"/>
</dbReference>
<keyword evidence="4" id="KW-0677">Repeat</keyword>
<evidence type="ECO:0000256" key="7">
    <source>
        <dbReference type="ARBA" id="ARBA00023295"/>
    </source>
</evidence>
<dbReference type="NCBIfam" id="TIGR01168">
    <property type="entry name" value="YSIRK_signal"/>
    <property type="match status" value="1"/>
</dbReference>
<dbReference type="InterPro" id="IPR017853">
    <property type="entry name" value="GH"/>
</dbReference>
<feature type="region of interest" description="Disordered" evidence="8">
    <location>
        <begin position="96"/>
        <end position="174"/>
    </location>
</feature>
<dbReference type="Pfam" id="PF14498">
    <property type="entry name" value="Glyco_hyd_65N_2"/>
    <property type="match status" value="1"/>
</dbReference>
<dbReference type="InterPro" id="IPR003644">
    <property type="entry name" value="Calx_beta"/>
</dbReference>
<feature type="domain" description="Calx-beta" evidence="9">
    <location>
        <begin position="733"/>
        <end position="834"/>
    </location>
</feature>
<dbReference type="SMART" id="SM00812">
    <property type="entry name" value="Alpha_L_fucos"/>
    <property type="match status" value="1"/>
</dbReference>
<feature type="compositionally biased region" description="Low complexity" evidence="8">
    <location>
        <begin position="866"/>
        <end position="876"/>
    </location>
</feature>
<comment type="similarity">
    <text evidence="1">Belongs to the glycosyl hydrolase 29 family.</text>
</comment>
<reference evidence="10" key="1">
    <citation type="submission" date="2023-12" db="EMBL/GenBank/DDBJ databases">
        <title>Dolosigranulum savutii sp. nov. isolated from human upper respiratory samples collected in Botswana.</title>
        <authorList>
            <person name="Kelly M.S."/>
        </authorList>
    </citation>
    <scope>NUCLEOTIDE SEQUENCE</scope>
    <source>
        <strain evidence="11">MSK211</strain>
        <strain evidence="10">MSK312</strain>
    </source>
</reference>
<dbReference type="RefSeq" id="WP_347297384.1">
    <property type="nucleotide sequence ID" value="NZ_CP142434.1"/>
</dbReference>
<dbReference type="Gene3D" id="2.60.120.260">
    <property type="entry name" value="Galactose-binding domain-like"/>
    <property type="match status" value="2"/>
</dbReference>
<dbReference type="SUPFAM" id="SSF49785">
    <property type="entry name" value="Galactose-binding domain-like"/>
    <property type="match status" value="1"/>
</dbReference>
<dbReference type="EMBL" id="CP142434">
    <property type="protein sequence ID" value="XBC47206.1"/>
    <property type="molecule type" value="Genomic_DNA"/>
</dbReference>
<dbReference type="InterPro" id="IPR057739">
    <property type="entry name" value="Glyco_hydro_29_N"/>
</dbReference>
<dbReference type="InterPro" id="IPR012341">
    <property type="entry name" value="6hp_glycosidase-like_sf"/>
</dbReference>
<dbReference type="PANTHER" id="PTHR31084">
    <property type="entry name" value="ALPHA-L-FUCOSIDASE 2"/>
    <property type="match status" value="1"/>
</dbReference>
<dbReference type="InterPro" id="IPR008979">
    <property type="entry name" value="Galactose-bd-like_sf"/>
</dbReference>
<dbReference type="GO" id="GO:0007154">
    <property type="term" value="P:cell communication"/>
    <property type="evidence" value="ECO:0007669"/>
    <property type="project" value="InterPro"/>
</dbReference>
<evidence type="ECO:0000256" key="5">
    <source>
        <dbReference type="ARBA" id="ARBA00022801"/>
    </source>
</evidence>
<keyword evidence="3" id="KW-0732">Signal</keyword>
<dbReference type="InterPro" id="IPR000933">
    <property type="entry name" value="Glyco_hydro_29"/>
</dbReference>
<accession>A0AB74TLG2</accession>
<dbReference type="InterPro" id="IPR027414">
    <property type="entry name" value="GH95_N_dom"/>
</dbReference>
<dbReference type="SUPFAM" id="SSF51445">
    <property type="entry name" value="(Trans)glycosidases"/>
    <property type="match status" value="1"/>
</dbReference>
<dbReference type="GO" id="GO:0005975">
    <property type="term" value="P:carbohydrate metabolic process"/>
    <property type="evidence" value="ECO:0007669"/>
    <property type="project" value="InterPro"/>
</dbReference>
<dbReference type="Gene3D" id="1.50.10.10">
    <property type="match status" value="1"/>
</dbReference>
<dbReference type="Gene3D" id="2.60.40.2030">
    <property type="match status" value="1"/>
</dbReference>
<dbReference type="InterPro" id="IPR049053">
    <property type="entry name" value="AFCA-like_C"/>
</dbReference>
<dbReference type="SUPFAM" id="SSF48208">
    <property type="entry name" value="Six-hairpin glycosidases"/>
    <property type="match status" value="1"/>
</dbReference>
<dbReference type="InterPro" id="IPR000421">
    <property type="entry name" value="FA58C"/>
</dbReference>
<keyword evidence="7" id="KW-0326">Glycosidase</keyword>
<evidence type="ECO:0000256" key="3">
    <source>
        <dbReference type="ARBA" id="ARBA00022729"/>
    </source>
</evidence>
<name>A0AB74TLG2_9LACT</name>
<sequence length="2153" mass="243604">MKQKHSQKYQPRYDLRQTFSLKKLSIGLVSVASGMLLFWGKAENVYASEEYNSDGETVVEPYIETTTTNDNLTAEYMENNNETISESELVSQIEATSNISDNKKTDSDTGVGKQEQELSITDDSQKNEKIVEANPATEIEDTSESPVENESEKSKETSQNMEEPVADYGPLPSESQLNYHKEELAAFIHYGMNTYTGVEWGNGKEDPKNFNPTNLDTDQWIKTLKDTGFKRTIMVTKHHDGFVIYPSKYTDHDIEASPYKNGQGDILEELSKSATKYDMDLGVYLSPWDANHPKYHVDTEDEYNEYYLNQLKEILGNDKYGNNGKFKQVWMDGARGDGAQKVTYTYDKWFKYIREQEGDITIFSEQPTNVRWIGNEKGIAGDPVWHRIDSNKLPTNDHNYLNTGDPEGDIYSVGEADVSIRPGWFYHEDQEPKTLQQLMDIYFKSVGRGTPLLLNIPPNREGRFADADVKRLYEFKETLDAMYAKNLAAEAIVEVDSTRQHELYAPDHLVDESDETLFAFSGDTTTGSITVDLGEEKTFDVFEIKEHIKQGQRIAKFSVDVEVDGKWERFGEGSTVGYRRLVQGWPTTARRIRLNIEESLATPVLAGIAVYKLPESVEKNDGIPRELTFISVEDATLSGKWTAEDEGVRGKRLWTKEAGAKVSYSFKGTKAYVYTTVDPGHGYMDVYIDGEYVTSVNTQYGSRYPSTLIYETSDLAYGEHVLDLVARDGTAIATEGIFALDNEGAGIFELDYTQYSVYKGNKLDVTVRRTGADNKKSSVVVATVPGTGVQGRRYEHKQETLIFEPGETEKTFTVQTIDFDTEVDTLFDFTIELSQPSDKAALGYYKAATVYVGAPNLFDSNEGTSEDSAPAESSSDYTETPNSNVSEESYAGEYTINITVDNQSIQLKKSFNSRKEAVNYVSSIMMNHEEKGYRNITDDSEKSEDYIFTLTFSSAEKGENEKIDMKNHQLQYGKPAENSYKGWEHEALPVGNGTLGSKVFGWVGRERIQFNEKTLWSGGPKPGDNSYNGGNLEGKHSVLPAIRQALEEGNTDEAKKLAEEHLVGPNSPEYGRYLSFGDIYLDFTNQSKALESVTNYKRTLDMDTATTSVRYKEDGTVFKRDTFISHPDKVMVTHLSKEGDKPLEFNAGLYLTKELVDGGSNHVNHYSEKESDYKESTVEYTEKGALLKGTVRDNGMEFASYMEINTDGVIEVLDGYLRVTGATYATVMTHAVTNYAQNPETNYRDTTIDVAKVAQDTVRQAIDKTYEQVKEDHIKDHQDLFHRVQLDLGAKTSALFTDDLLATYDKQDGRALEELFYQYGRYLLITSSRSGKNALPANLQGVWNAVDNPAWNSDYHMNVNLQMNYWPAYSSNMAETALPLINFVDDLRYYGRVAAGEYANITSQAGEENGWLAHTQVTPFGWTTPGWNYYWGWSPAANAWIMQNVYEYFRFTQDKEFLQEKIYPMLKETAKFWNQFLHYDKDSDRWVSSPSYSPEHGTITIGNTFDQSLVWQLFHDFKEATEVLRDVEGFIPDDTLLAEISEKFTKLKPLHINNDGRIKEWYEEDTDAFTGEKVEKHHRHVSELVGLFPGTLFSKDNPDYMEAAKATLNHRGDGGTGWAKANKINLWARLLDGNRAHHLLSEQLRQSTLNNLWDTHPPFQIDGNFGATSGITEMLLQSHDGYIAPLPALSDVWKEGSVKGLKARGNVEVAMNWKNSTLYELQLTAHSGGLLTIDYPEIHNWTATINGETVAYEILQDNRIRIDSNEGDKIILKYISSEDLPGTPENEVDNKLTPNQPEESGTEDEQAPQPEIIKDYFKLIADFDGEQVVYDRKDSDVWTSAEPAREVYNQYLPEVIERDGKEYKRVDVTFTQSDKEAVLTYVYRTDDYEPTPEPEPEIYAGDYEFELTLDGESSTETLTFASRDKALDFVATLNRLYKAAGYQLIYQDNGLPGEYKISLSFEKVAQPEVTPEPAPPLEPDASGTAENDQTSGENEDTSQSEQPTEPEETPEDQLETVEATFAFTNKDGSVHRGSLGEFASLEQAEHRIRQYANELGYTLQNFRLDKGTFLAEVDADFSQPLPEPEQPKEPLVRDVEARFEFNFADGFAHHGSLGHFVSLEQAERRIRHFANEQDYTLQNFRIEDGKFVADVKE</sequence>
<dbReference type="SMART" id="SM00237">
    <property type="entry name" value="Calx_beta"/>
    <property type="match status" value="1"/>
</dbReference>
<keyword evidence="5 10" id="KW-0378">Hydrolase</keyword>
<feature type="compositionally biased region" description="Acidic residues" evidence="8">
    <location>
        <begin position="138"/>
        <end position="149"/>
    </location>
</feature>